<feature type="domain" description="Transglutaminase-like" evidence="1">
    <location>
        <begin position="30"/>
        <end position="135"/>
    </location>
</feature>
<proteinExistence type="predicted"/>
<dbReference type="OrthoDB" id="9804872at2"/>
<dbReference type="Gene3D" id="3.10.620.30">
    <property type="match status" value="1"/>
</dbReference>
<evidence type="ECO:0000313" key="2">
    <source>
        <dbReference type="EMBL" id="PXY02941.1"/>
    </source>
</evidence>
<evidence type="ECO:0000259" key="1">
    <source>
        <dbReference type="Pfam" id="PF01841"/>
    </source>
</evidence>
<dbReference type="InterPro" id="IPR038765">
    <property type="entry name" value="Papain-like_cys_pep_sf"/>
</dbReference>
<reference evidence="2 3" key="1">
    <citation type="submission" date="2018-05" db="EMBL/GenBank/DDBJ databases">
        <title>Marinifilum breve JC075T sp. nov., a marine bacterium isolated from Yongle Blue Hole in the South China Sea.</title>
        <authorList>
            <person name="Fu T."/>
        </authorList>
    </citation>
    <scope>NUCLEOTIDE SEQUENCE [LARGE SCALE GENOMIC DNA]</scope>
    <source>
        <strain evidence="2 3">JC075</strain>
    </source>
</reference>
<organism evidence="2 3">
    <name type="scientific">Marinifilum breve</name>
    <dbReference type="NCBI Taxonomy" id="2184082"/>
    <lineage>
        <taxon>Bacteria</taxon>
        <taxon>Pseudomonadati</taxon>
        <taxon>Bacteroidota</taxon>
        <taxon>Bacteroidia</taxon>
        <taxon>Marinilabiliales</taxon>
        <taxon>Marinifilaceae</taxon>
    </lineage>
</organism>
<sequence length="211" mass="24573">MNYISPSYYFDFESDVIQKLISEFKNERFSNKEKAIGMYLKVRDNWRYDPYTISLAKESFRASVIAQKSTGNCVEKSILLIACLRALGLPARLHLGKVKNHIAVERLTEKYGSNELTPHGMLNVYLNNKWLKLSPAFNKSLCEKFKVAPLDFDGENNSFLQQFNSEGNLFMEYTADYGHFEDVPLEFMKKNIKEHYPHIFNTGEDIIEFRL</sequence>
<accession>A0A2V4A2P4</accession>
<dbReference type="SUPFAM" id="SSF54001">
    <property type="entry name" value="Cysteine proteinases"/>
    <property type="match status" value="1"/>
</dbReference>
<dbReference type="AlphaFoldDB" id="A0A2V4A2P4"/>
<dbReference type="Pfam" id="PF01841">
    <property type="entry name" value="Transglut_core"/>
    <property type="match status" value="1"/>
</dbReference>
<evidence type="ECO:0000313" key="3">
    <source>
        <dbReference type="Proteomes" id="UP000248079"/>
    </source>
</evidence>
<comment type="caution">
    <text evidence="2">The sequence shown here is derived from an EMBL/GenBank/DDBJ whole genome shotgun (WGS) entry which is preliminary data.</text>
</comment>
<name>A0A2V4A2P4_9BACT</name>
<protein>
    <submittedName>
        <fullName evidence="2">Transglutaminase</fullName>
    </submittedName>
</protein>
<dbReference type="Proteomes" id="UP000248079">
    <property type="component" value="Unassembled WGS sequence"/>
</dbReference>
<dbReference type="InterPro" id="IPR002931">
    <property type="entry name" value="Transglutaminase-like"/>
</dbReference>
<dbReference type="EMBL" id="QFLI01000001">
    <property type="protein sequence ID" value="PXY02941.1"/>
    <property type="molecule type" value="Genomic_DNA"/>
</dbReference>
<dbReference type="PANTHER" id="PTHR33490">
    <property type="entry name" value="BLR5614 PROTEIN-RELATED"/>
    <property type="match status" value="1"/>
</dbReference>
<keyword evidence="3" id="KW-1185">Reference proteome</keyword>
<dbReference type="PANTHER" id="PTHR33490:SF3">
    <property type="entry name" value="CONSERVED INTEGRAL MEMBRANE PROTEIN"/>
    <property type="match status" value="1"/>
</dbReference>
<gene>
    <name evidence="2" type="ORF">DF185_02270</name>
</gene>
<dbReference type="RefSeq" id="WP_110359098.1">
    <property type="nucleotide sequence ID" value="NZ_QFLI01000001.1"/>
</dbReference>